<dbReference type="PROSITE" id="PS01206">
    <property type="entry name" value="ASC"/>
    <property type="match status" value="1"/>
</dbReference>
<evidence type="ECO:0000256" key="11">
    <source>
        <dbReference type="ARBA" id="ARBA00023201"/>
    </source>
</evidence>
<reference evidence="15" key="1">
    <citation type="journal article" date="2020" name="Ecol. Evol.">
        <title>Genome structure and content of the rice root-knot nematode (Meloidogyne graminicola).</title>
        <authorList>
            <person name="Phan N.T."/>
            <person name="Danchin E.G.J."/>
            <person name="Klopp C."/>
            <person name="Perfus-Barbeoch L."/>
            <person name="Kozlowski D.K."/>
            <person name="Koutsovoulos G.D."/>
            <person name="Lopez-Roques C."/>
            <person name="Bouchez O."/>
            <person name="Zahm M."/>
            <person name="Besnard G."/>
            <person name="Bellafiore S."/>
        </authorList>
    </citation>
    <scope>NUCLEOTIDE SEQUENCE</scope>
    <source>
        <strain evidence="15">VN-18</strain>
    </source>
</reference>
<dbReference type="InterPro" id="IPR020903">
    <property type="entry name" value="ENaC_CS"/>
</dbReference>
<dbReference type="Proteomes" id="UP000605970">
    <property type="component" value="Unassembled WGS sequence"/>
</dbReference>
<dbReference type="EMBL" id="JABEBT010000028">
    <property type="protein sequence ID" value="KAF7636549.1"/>
    <property type="molecule type" value="Genomic_DNA"/>
</dbReference>
<keyword evidence="8 13" id="KW-0406">Ion transport</keyword>
<evidence type="ECO:0000256" key="7">
    <source>
        <dbReference type="ARBA" id="ARBA00023053"/>
    </source>
</evidence>
<feature type="compositionally biased region" description="Polar residues" evidence="14">
    <location>
        <begin position="595"/>
        <end position="612"/>
    </location>
</feature>
<evidence type="ECO:0000256" key="3">
    <source>
        <dbReference type="ARBA" id="ARBA00022448"/>
    </source>
</evidence>
<evidence type="ECO:0000313" key="16">
    <source>
        <dbReference type="Proteomes" id="UP000605970"/>
    </source>
</evidence>
<evidence type="ECO:0000256" key="4">
    <source>
        <dbReference type="ARBA" id="ARBA00022461"/>
    </source>
</evidence>
<evidence type="ECO:0000256" key="12">
    <source>
        <dbReference type="ARBA" id="ARBA00023303"/>
    </source>
</evidence>
<organism evidence="15 16">
    <name type="scientific">Meloidogyne graminicola</name>
    <dbReference type="NCBI Taxonomy" id="189291"/>
    <lineage>
        <taxon>Eukaryota</taxon>
        <taxon>Metazoa</taxon>
        <taxon>Ecdysozoa</taxon>
        <taxon>Nematoda</taxon>
        <taxon>Chromadorea</taxon>
        <taxon>Rhabditida</taxon>
        <taxon>Tylenchina</taxon>
        <taxon>Tylenchomorpha</taxon>
        <taxon>Tylenchoidea</taxon>
        <taxon>Meloidogynidae</taxon>
        <taxon>Meloidogyninae</taxon>
        <taxon>Meloidogyne</taxon>
    </lineage>
</organism>
<feature type="region of interest" description="Disordered" evidence="14">
    <location>
        <begin position="588"/>
        <end position="613"/>
    </location>
</feature>
<dbReference type="PANTHER" id="PTHR11690">
    <property type="entry name" value="AMILORIDE-SENSITIVE SODIUM CHANNEL-RELATED"/>
    <property type="match status" value="1"/>
</dbReference>
<dbReference type="AlphaFoldDB" id="A0A8S9ZTH0"/>
<feature type="compositionally biased region" description="Basic and acidic residues" evidence="14">
    <location>
        <begin position="725"/>
        <end position="736"/>
    </location>
</feature>
<dbReference type="GO" id="GO:0015280">
    <property type="term" value="F:ligand-gated sodium channel activity"/>
    <property type="evidence" value="ECO:0007669"/>
    <property type="project" value="TreeGrafter"/>
</dbReference>
<keyword evidence="9" id="KW-0472">Membrane</keyword>
<sequence>MENALHDTSIEDVLVSKNHLRYKKETKMSQNGNDRSIMITGQRSDRRYLQVYAQCYCEIDRRSSARKRGSCYAYYKHRPSFLYQPEQKLLIYYPTKCLCQFDTFAKALWPCFPYNTWKEHICTDCLELAGHCPMHFPNSRLNNIRNKNRTMNHNDKLLDQYGFDVCLCHRDYNHCVQNNINDEIPEILPNDDIDVLNFTRYYGADTVWNKKPKRVDHPQYNTDSKITFSQKRESQKIVLGFKNLTDEISIKSQARQNLIYSMGEKSEKERIHLSYQIDELILKCSFNQHDCDIKRDFKLHNTAQYGNCFTFNWNRDARITAHRAGANFGLRVLVYANVSDYLPTTEAIGFRIIVHDKWTFPFVDAFGENAPTGMLSSYGVRMKKFFRLEHPYGHCRTGNQLPDGYIYTGYNYSVEGCHRSCLQQEIIRICGCADPTLPIPLGAQQCGVNEQNARECIRTIQDQKLMAEERLDFCKCPLPCNEIGYELTYSAARWPSGTARIMECESSDEFCLEKYRINAALIQVFYEEFNYQTLTESAAYSLTSLIADLGGLSGLWIGISIVSILEVVQLIWFCMEYIHKKNVANKREQEEHSSVKTGSTTPSLGQRTSSGGAKSLKSLRSYVQTATGEIYPPNMRIRGEIVHSQSCSGTSTPYLAPHVELPCTCLFGARGQIIYMKPLCPIHGYMVRRMMHHKESSSEDEKDEEDVEDDESKEGPLLTVEEVEALQRETEQEHDILSSNIMEVDEKQDQSDNENSSSSVSEKADQLLLVRKP</sequence>
<keyword evidence="7" id="KW-0915">Sodium</keyword>
<keyword evidence="16" id="KW-1185">Reference proteome</keyword>
<evidence type="ECO:0000313" key="15">
    <source>
        <dbReference type="EMBL" id="KAF7636549.1"/>
    </source>
</evidence>
<dbReference type="Pfam" id="PF00858">
    <property type="entry name" value="ASC"/>
    <property type="match status" value="1"/>
</dbReference>
<keyword evidence="12 13" id="KW-0407">Ion channel</keyword>
<proteinExistence type="inferred from homology"/>
<evidence type="ECO:0000256" key="6">
    <source>
        <dbReference type="ARBA" id="ARBA00022989"/>
    </source>
</evidence>
<keyword evidence="4 13" id="KW-0894">Sodium channel</keyword>
<evidence type="ECO:0000256" key="9">
    <source>
        <dbReference type="ARBA" id="ARBA00023136"/>
    </source>
</evidence>
<gene>
    <name evidence="15" type="ORF">Mgra_00003938</name>
</gene>
<keyword evidence="3 13" id="KW-0813">Transport</keyword>
<keyword evidence="6" id="KW-1133">Transmembrane helix</keyword>
<protein>
    <submittedName>
        <fullName evidence="15">Uncharacterized protein</fullName>
    </submittedName>
</protein>
<name>A0A8S9ZTH0_9BILA</name>
<evidence type="ECO:0000256" key="14">
    <source>
        <dbReference type="SAM" id="MobiDB-lite"/>
    </source>
</evidence>
<keyword evidence="5 13" id="KW-0812">Transmembrane</keyword>
<comment type="subcellular location">
    <subcellularLocation>
        <location evidence="1">Membrane</location>
        <topology evidence="1">Multi-pass membrane protein</topology>
    </subcellularLocation>
</comment>
<comment type="similarity">
    <text evidence="2 13">Belongs to the amiloride-sensitive sodium channel (TC 1.A.6) family.</text>
</comment>
<comment type="caution">
    <text evidence="15">The sequence shown here is derived from an EMBL/GenBank/DDBJ whole genome shotgun (WGS) entry which is preliminary data.</text>
</comment>
<dbReference type="GO" id="GO:0005886">
    <property type="term" value="C:plasma membrane"/>
    <property type="evidence" value="ECO:0007669"/>
    <property type="project" value="TreeGrafter"/>
</dbReference>
<evidence type="ECO:0000256" key="1">
    <source>
        <dbReference type="ARBA" id="ARBA00004141"/>
    </source>
</evidence>
<dbReference type="OrthoDB" id="5874059at2759"/>
<dbReference type="PANTHER" id="PTHR11690:SF279">
    <property type="entry name" value="DEGENERIN-LIKE PROTEIN UNC-105"/>
    <property type="match status" value="1"/>
</dbReference>
<evidence type="ECO:0000256" key="5">
    <source>
        <dbReference type="ARBA" id="ARBA00022692"/>
    </source>
</evidence>
<accession>A0A8S9ZTH0</accession>
<evidence type="ECO:0000256" key="2">
    <source>
        <dbReference type="ARBA" id="ARBA00007193"/>
    </source>
</evidence>
<keyword evidence="11 13" id="KW-0739">Sodium transport</keyword>
<evidence type="ECO:0000256" key="8">
    <source>
        <dbReference type="ARBA" id="ARBA00023065"/>
    </source>
</evidence>
<feature type="compositionally biased region" description="Acidic residues" evidence="14">
    <location>
        <begin position="700"/>
        <end position="712"/>
    </location>
</feature>
<evidence type="ECO:0000256" key="13">
    <source>
        <dbReference type="RuleBase" id="RU000679"/>
    </source>
</evidence>
<keyword evidence="10" id="KW-0325">Glycoprotein</keyword>
<dbReference type="Gene3D" id="2.60.470.10">
    <property type="entry name" value="Acid-sensing ion channels like domains"/>
    <property type="match status" value="1"/>
</dbReference>
<dbReference type="InterPro" id="IPR001873">
    <property type="entry name" value="ENaC"/>
</dbReference>
<dbReference type="Gene3D" id="1.10.287.770">
    <property type="entry name" value="YojJ-like"/>
    <property type="match status" value="1"/>
</dbReference>
<dbReference type="PRINTS" id="PR01078">
    <property type="entry name" value="AMINACHANNEL"/>
</dbReference>
<feature type="region of interest" description="Disordered" evidence="14">
    <location>
        <begin position="693"/>
        <end position="773"/>
    </location>
</feature>
<evidence type="ECO:0000256" key="10">
    <source>
        <dbReference type="ARBA" id="ARBA00023180"/>
    </source>
</evidence>